<proteinExistence type="predicted"/>
<name>A0A328UBI8_9FIRM</name>
<organism evidence="2 3">
    <name type="scientific">Hydrogeniiclostridium mannosilyticum</name>
    <dbReference type="NCBI Taxonomy" id="2764322"/>
    <lineage>
        <taxon>Bacteria</taxon>
        <taxon>Bacillati</taxon>
        <taxon>Bacillota</taxon>
        <taxon>Clostridia</taxon>
        <taxon>Eubacteriales</taxon>
        <taxon>Acutalibacteraceae</taxon>
        <taxon>Hydrogeniiclostridium</taxon>
    </lineage>
</organism>
<dbReference type="Proteomes" id="UP000249377">
    <property type="component" value="Unassembled WGS sequence"/>
</dbReference>
<dbReference type="EMBL" id="QLYR01000004">
    <property type="protein sequence ID" value="RAQ28709.1"/>
    <property type="molecule type" value="Genomic_DNA"/>
</dbReference>
<feature type="region of interest" description="Disordered" evidence="1">
    <location>
        <begin position="1"/>
        <end position="38"/>
    </location>
</feature>
<sequence>MTKGHKRAKKPPRRIGSLRSPPPARHARGQQKSPEPVRAFVTIFYRRAGRCAEREKQLKT</sequence>
<dbReference type="AlphaFoldDB" id="A0A328UBI8"/>
<comment type="caution">
    <text evidence="2">The sequence shown here is derived from an EMBL/GenBank/DDBJ whole genome shotgun (WGS) entry which is preliminary data.</text>
</comment>
<keyword evidence="3" id="KW-1185">Reference proteome</keyword>
<gene>
    <name evidence="2" type="ORF">DPQ25_07905</name>
</gene>
<evidence type="ECO:0000256" key="1">
    <source>
        <dbReference type="SAM" id="MobiDB-lite"/>
    </source>
</evidence>
<evidence type="ECO:0000313" key="2">
    <source>
        <dbReference type="EMBL" id="RAQ28709.1"/>
    </source>
</evidence>
<accession>A0A328UBI8</accession>
<protein>
    <submittedName>
        <fullName evidence="2">Uncharacterized protein</fullName>
    </submittedName>
</protein>
<feature type="compositionally biased region" description="Basic residues" evidence="1">
    <location>
        <begin position="1"/>
        <end position="13"/>
    </location>
</feature>
<reference evidence="2 3" key="1">
    <citation type="submission" date="2018-06" db="EMBL/GenBank/DDBJ databases">
        <title>Noncontiguous genome sequence of Ruminococcaceae bacterium ASD2818.</title>
        <authorList>
            <person name="Chaplin A.V."/>
            <person name="Sokolova S.R."/>
            <person name="Kochetkova T.O."/>
            <person name="Goltsov A.Y."/>
            <person name="Trofimov D.Y."/>
            <person name="Efimov B.A."/>
        </authorList>
    </citation>
    <scope>NUCLEOTIDE SEQUENCE [LARGE SCALE GENOMIC DNA]</scope>
    <source>
        <strain evidence="2 3">ASD2818</strain>
    </source>
</reference>
<evidence type="ECO:0000313" key="3">
    <source>
        <dbReference type="Proteomes" id="UP000249377"/>
    </source>
</evidence>